<comment type="catalytic activity">
    <reaction evidence="1">
        <text>futalosine + H2O = dehypoxanthine futalosine + hypoxanthine</text>
        <dbReference type="Rhea" id="RHEA:25904"/>
        <dbReference type="ChEBI" id="CHEBI:15377"/>
        <dbReference type="ChEBI" id="CHEBI:17368"/>
        <dbReference type="ChEBI" id="CHEBI:58863"/>
        <dbReference type="ChEBI" id="CHEBI:58864"/>
        <dbReference type="EC" id="3.2.2.26"/>
    </reaction>
</comment>
<evidence type="ECO:0000259" key="3">
    <source>
        <dbReference type="Pfam" id="PF01048"/>
    </source>
</evidence>
<dbReference type="RefSeq" id="WP_251871931.1">
    <property type="nucleotide sequence ID" value="NZ_CP098755.1"/>
</dbReference>
<accession>A0ABY4WCN1</accession>
<evidence type="ECO:0000256" key="2">
    <source>
        <dbReference type="NCBIfam" id="TIGR03664"/>
    </source>
</evidence>
<keyword evidence="4" id="KW-0326">Glycosidase</keyword>
<dbReference type="InterPro" id="IPR000845">
    <property type="entry name" value="Nucleoside_phosphorylase_d"/>
</dbReference>
<proteinExistence type="inferred from homology"/>
<sequence>MNPDNKAAASLPPAAVGQSGASERILVMVSVPPERDAVLRGLGGDGRFDVRIGGVGAVAAAVSTAKILATNAAYRLVICAGIAGGFVGRAEIGSLVVADEIIAADLGAETAEGFCSVDELGFGSARVQVDATLAARMTEKLQAAGLSVCMGPILTVSTVTGTAETTAELAARVPGAAAEAMEGYGVASAAKSEGLPALEIRAVSNAIGPRDREAWRIKDALNALESACHVLREVLS</sequence>
<reference evidence="4" key="1">
    <citation type="submission" date="2022-06" db="EMBL/GenBank/DDBJ databases">
        <title>Genome sequencing of Brevibacillus sp. BB3-R1.</title>
        <authorList>
            <person name="Heo J."/>
            <person name="Lee D."/>
            <person name="Won M."/>
            <person name="Han B.-H."/>
            <person name="Hong S.-B."/>
            <person name="Kwon S.-W."/>
        </authorList>
    </citation>
    <scope>NUCLEOTIDE SEQUENCE</scope>
    <source>
        <strain evidence="4">BB3-R1</strain>
    </source>
</reference>
<evidence type="ECO:0000313" key="5">
    <source>
        <dbReference type="Proteomes" id="UP001056500"/>
    </source>
</evidence>
<comment type="pathway">
    <text evidence="1">Quinol/quinone metabolism; menaquinone biosynthesis.</text>
</comment>
<feature type="domain" description="Nucleoside phosphorylase" evidence="3">
    <location>
        <begin position="52"/>
        <end position="228"/>
    </location>
</feature>
<protein>
    <recommendedName>
        <fullName evidence="1 2">Futalosine hydrolase</fullName>
        <shortName evidence="1">FL hydrolase</shortName>
        <ecNumber evidence="1 2">3.2.2.26</ecNumber>
    </recommendedName>
    <alternativeName>
        <fullName evidence="1">Futalosine nucleosidase</fullName>
    </alternativeName>
    <alternativeName>
        <fullName evidence="1">Menaquinone biosynthetic enzyme MqnB</fullName>
    </alternativeName>
</protein>
<dbReference type="PANTHER" id="PTHR46832">
    <property type="entry name" value="5'-METHYLTHIOADENOSINE/S-ADENOSYLHOMOCYSTEINE NUCLEOSIDASE"/>
    <property type="match status" value="1"/>
</dbReference>
<dbReference type="EC" id="3.2.2.26" evidence="1 2"/>
<dbReference type="InterPro" id="IPR035994">
    <property type="entry name" value="Nucleoside_phosphorylase_sf"/>
</dbReference>
<keyword evidence="1" id="KW-0474">Menaquinone biosynthesis</keyword>
<dbReference type="PANTHER" id="PTHR46832:SF2">
    <property type="entry name" value="FUTALOSINE HYDROLASE"/>
    <property type="match status" value="1"/>
</dbReference>
<organism evidence="4 5">
    <name type="scientific">Brevibacillus ruminantium</name>
    <dbReference type="NCBI Taxonomy" id="2950604"/>
    <lineage>
        <taxon>Bacteria</taxon>
        <taxon>Bacillati</taxon>
        <taxon>Bacillota</taxon>
        <taxon>Bacilli</taxon>
        <taxon>Bacillales</taxon>
        <taxon>Paenibacillaceae</taxon>
        <taxon>Brevibacillus</taxon>
    </lineage>
</organism>
<comment type="function">
    <text evidence="1">Catalyzes the hydrolysis of futalosine (FL) to dehypoxanthine futalosine (DHFL) and hypoxanthine, a step in the biosynthesis of menaquinone (MK, vitamin K2).</text>
</comment>
<dbReference type="EMBL" id="CP098755">
    <property type="protein sequence ID" value="USG64822.1"/>
    <property type="molecule type" value="Genomic_DNA"/>
</dbReference>
<name>A0ABY4WCN1_9BACL</name>
<keyword evidence="5" id="KW-1185">Reference proteome</keyword>
<dbReference type="CDD" id="cd17766">
    <property type="entry name" value="futalosine_nucleosidase_MqnB"/>
    <property type="match status" value="1"/>
</dbReference>
<comment type="similarity">
    <text evidence="1">Belongs to the PNP/UDP phosphorylase family. Futalosine hydrolase subfamily.</text>
</comment>
<dbReference type="SUPFAM" id="SSF53167">
    <property type="entry name" value="Purine and uridine phosphorylases"/>
    <property type="match status" value="1"/>
</dbReference>
<dbReference type="Gene3D" id="3.40.50.1580">
    <property type="entry name" value="Nucleoside phosphorylase domain"/>
    <property type="match status" value="1"/>
</dbReference>
<dbReference type="NCBIfam" id="NF006087">
    <property type="entry name" value="PRK08236.1"/>
    <property type="match status" value="1"/>
</dbReference>
<dbReference type="GO" id="GO:0016798">
    <property type="term" value="F:hydrolase activity, acting on glycosyl bonds"/>
    <property type="evidence" value="ECO:0007669"/>
    <property type="project" value="UniProtKB-KW"/>
</dbReference>
<evidence type="ECO:0000256" key="1">
    <source>
        <dbReference type="HAMAP-Rule" id="MF_00991"/>
    </source>
</evidence>
<keyword evidence="1 4" id="KW-0378">Hydrolase</keyword>
<dbReference type="NCBIfam" id="TIGR03664">
    <property type="entry name" value="fut_nucase"/>
    <property type="match status" value="1"/>
</dbReference>
<dbReference type="Pfam" id="PF01048">
    <property type="entry name" value="PNP_UDP_1"/>
    <property type="match status" value="1"/>
</dbReference>
<dbReference type="Proteomes" id="UP001056500">
    <property type="component" value="Chromosome"/>
</dbReference>
<evidence type="ECO:0000313" key="4">
    <source>
        <dbReference type="EMBL" id="USG64822.1"/>
    </source>
</evidence>
<dbReference type="HAMAP" id="MF_00991">
    <property type="entry name" value="MqnB"/>
    <property type="match status" value="1"/>
</dbReference>
<dbReference type="InterPro" id="IPR019963">
    <property type="entry name" value="FL_hydrolase_MqnB"/>
</dbReference>
<gene>
    <name evidence="1" type="primary">mqnB</name>
    <name evidence="4" type="ORF">NDK47_22275</name>
</gene>